<reference evidence="1 2" key="2">
    <citation type="submission" date="2007-01" db="EMBL/GenBank/DDBJ databases">
        <title>Sequencing of the draft genome and assembly of Thermosinus carboxydivorans Nor1.</title>
        <authorList>
            <consortium name="US DOE Joint Genome Institute (JGI-PGF)"/>
            <person name="Copeland A."/>
            <person name="Lucas S."/>
            <person name="Lapidus A."/>
            <person name="Barry K."/>
            <person name="Glavina del Rio T."/>
            <person name="Dalin E."/>
            <person name="Tice H."/>
            <person name="Bruce D."/>
            <person name="Pitluck S."/>
            <person name="Richardson P."/>
        </authorList>
    </citation>
    <scope>NUCLEOTIDE SEQUENCE [LARGE SCALE GENOMIC DNA]</scope>
    <source>
        <strain evidence="1 2">Nor1</strain>
    </source>
</reference>
<proteinExistence type="predicted"/>
<keyword evidence="1" id="KW-0808">Transferase</keyword>
<organism evidence="1 2">
    <name type="scientific">Thermosinus carboxydivorans Nor1</name>
    <dbReference type="NCBI Taxonomy" id="401526"/>
    <lineage>
        <taxon>Bacteria</taxon>
        <taxon>Bacillati</taxon>
        <taxon>Bacillota</taxon>
        <taxon>Negativicutes</taxon>
        <taxon>Selenomonadales</taxon>
        <taxon>Sporomusaceae</taxon>
        <taxon>Thermosinus</taxon>
    </lineage>
</organism>
<keyword evidence="1" id="KW-0489">Methyltransferase</keyword>
<comment type="caution">
    <text evidence="1">The sequence shown here is derived from an EMBL/GenBank/DDBJ whole genome shotgun (WGS) entry which is preliminary data.</text>
</comment>
<keyword evidence="2" id="KW-1185">Reference proteome</keyword>
<name>A1HTL5_9FIRM</name>
<dbReference type="Proteomes" id="UP000005139">
    <property type="component" value="Unassembled WGS sequence"/>
</dbReference>
<dbReference type="GO" id="GO:0032259">
    <property type="term" value="P:methylation"/>
    <property type="evidence" value="ECO:0007669"/>
    <property type="project" value="UniProtKB-KW"/>
</dbReference>
<dbReference type="GO" id="GO:0008168">
    <property type="term" value="F:methyltransferase activity"/>
    <property type="evidence" value="ECO:0007669"/>
    <property type="project" value="UniProtKB-KW"/>
</dbReference>
<accession>A1HTL5</accession>
<dbReference type="Gene3D" id="3.40.50.150">
    <property type="entry name" value="Vaccinia Virus protein VP39"/>
    <property type="match status" value="1"/>
</dbReference>
<evidence type="ECO:0000313" key="2">
    <source>
        <dbReference type="Proteomes" id="UP000005139"/>
    </source>
</evidence>
<dbReference type="AlphaFoldDB" id="A1HTL5"/>
<sequence>MLSDEVRRVLRPGGINLYTVRNTADVHFGQGIHHGENMYEIDGFIVHFFDEAKIKHLAQGFEIKEVTTFEEGDLPRTLFLVYLKKQ</sequence>
<evidence type="ECO:0000313" key="1">
    <source>
        <dbReference type="EMBL" id="EAX46641.1"/>
    </source>
</evidence>
<dbReference type="EMBL" id="AAWL01000026">
    <property type="protein sequence ID" value="EAX46641.1"/>
    <property type="molecule type" value="Genomic_DNA"/>
</dbReference>
<dbReference type="SUPFAM" id="SSF53335">
    <property type="entry name" value="S-adenosyl-L-methionine-dependent methyltransferases"/>
    <property type="match status" value="1"/>
</dbReference>
<gene>
    <name evidence="1" type="ORF">TcarDRAFT_0335</name>
</gene>
<reference evidence="1 2" key="1">
    <citation type="submission" date="2007-01" db="EMBL/GenBank/DDBJ databases">
        <title>Annotation of the draft genome assembly of Thermosinus carboxydivorans Nor1.</title>
        <authorList>
            <consortium name="US DOE Joint Genome Institute (JGI-ORNL)"/>
            <person name="Larimer F."/>
            <person name="Land M."/>
            <person name="Hauser L."/>
        </authorList>
    </citation>
    <scope>NUCLEOTIDE SEQUENCE [LARGE SCALE GENOMIC DNA]</scope>
    <source>
        <strain evidence="1 2">Nor1</strain>
    </source>
</reference>
<dbReference type="eggNOG" id="COG0500">
    <property type="taxonomic scope" value="Bacteria"/>
</dbReference>
<protein>
    <submittedName>
        <fullName evidence="1">6-O-methylguanine DNA methyltransferase</fullName>
    </submittedName>
</protein>
<dbReference type="InterPro" id="IPR029063">
    <property type="entry name" value="SAM-dependent_MTases_sf"/>
</dbReference>